<feature type="transmembrane region" description="Helical" evidence="7">
    <location>
        <begin position="205"/>
        <end position="226"/>
    </location>
</feature>
<evidence type="ECO:0000256" key="5">
    <source>
        <dbReference type="ARBA" id="ARBA00022989"/>
    </source>
</evidence>
<evidence type="ECO:0000313" key="9">
    <source>
        <dbReference type="EMBL" id="SHI18568.1"/>
    </source>
</evidence>
<keyword evidence="6 7" id="KW-0472">Membrane</keyword>
<feature type="transmembrane region" description="Helical" evidence="7">
    <location>
        <begin position="109"/>
        <end position="131"/>
    </location>
</feature>
<organism evidence="9 10">
    <name type="scientific">Butyrivibrio fibrisolvens DSM 3071</name>
    <dbReference type="NCBI Taxonomy" id="1121131"/>
    <lineage>
        <taxon>Bacteria</taxon>
        <taxon>Bacillati</taxon>
        <taxon>Bacillota</taxon>
        <taxon>Clostridia</taxon>
        <taxon>Lachnospirales</taxon>
        <taxon>Lachnospiraceae</taxon>
        <taxon>Butyrivibrio</taxon>
    </lineage>
</organism>
<dbReference type="GO" id="GO:0005886">
    <property type="term" value="C:plasma membrane"/>
    <property type="evidence" value="ECO:0007669"/>
    <property type="project" value="UniProtKB-SubCell"/>
</dbReference>
<dbReference type="PANTHER" id="PTHR43744:SF12">
    <property type="entry name" value="ABC TRANSPORTER PERMEASE PROTEIN MG189-RELATED"/>
    <property type="match status" value="1"/>
</dbReference>
<dbReference type="RefSeq" id="WP_073387332.1">
    <property type="nucleotide sequence ID" value="NZ_FQXK01000015.1"/>
</dbReference>
<keyword evidence="5 7" id="KW-1133">Transmembrane helix</keyword>
<dbReference type="Pfam" id="PF00528">
    <property type="entry name" value="BPD_transp_1"/>
    <property type="match status" value="1"/>
</dbReference>
<dbReference type="SUPFAM" id="SSF161098">
    <property type="entry name" value="MetI-like"/>
    <property type="match status" value="1"/>
</dbReference>
<dbReference type="PANTHER" id="PTHR43744">
    <property type="entry name" value="ABC TRANSPORTER PERMEASE PROTEIN MG189-RELATED-RELATED"/>
    <property type="match status" value="1"/>
</dbReference>
<feature type="transmembrane region" description="Helical" evidence="7">
    <location>
        <begin position="12"/>
        <end position="35"/>
    </location>
</feature>
<feature type="transmembrane region" description="Helical" evidence="7">
    <location>
        <begin position="251"/>
        <end position="272"/>
    </location>
</feature>
<dbReference type="AlphaFoldDB" id="A0A1M5Z379"/>
<dbReference type="EMBL" id="FQXK01000015">
    <property type="protein sequence ID" value="SHI18568.1"/>
    <property type="molecule type" value="Genomic_DNA"/>
</dbReference>
<keyword evidence="2 7" id="KW-0813">Transport</keyword>
<evidence type="ECO:0000313" key="10">
    <source>
        <dbReference type="Proteomes" id="UP000184278"/>
    </source>
</evidence>
<dbReference type="GO" id="GO:0055085">
    <property type="term" value="P:transmembrane transport"/>
    <property type="evidence" value="ECO:0007669"/>
    <property type="project" value="InterPro"/>
</dbReference>
<evidence type="ECO:0000256" key="7">
    <source>
        <dbReference type="RuleBase" id="RU363032"/>
    </source>
</evidence>
<proteinExistence type="inferred from homology"/>
<keyword evidence="3" id="KW-1003">Cell membrane</keyword>
<evidence type="ECO:0000259" key="8">
    <source>
        <dbReference type="PROSITE" id="PS50928"/>
    </source>
</evidence>
<reference evidence="10" key="1">
    <citation type="submission" date="2016-11" db="EMBL/GenBank/DDBJ databases">
        <authorList>
            <person name="Varghese N."/>
            <person name="Submissions S."/>
        </authorList>
    </citation>
    <scope>NUCLEOTIDE SEQUENCE [LARGE SCALE GENOMIC DNA]</scope>
    <source>
        <strain evidence="10">DSM 3071</strain>
    </source>
</reference>
<dbReference type="OrthoDB" id="9787837at2"/>
<comment type="similarity">
    <text evidence="7">Belongs to the binding-protein-dependent transport system permease family.</text>
</comment>
<feature type="domain" description="ABC transmembrane type-1" evidence="8">
    <location>
        <begin position="74"/>
        <end position="272"/>
    </location>
</feature>
<keyword evidence="4 7" id="KW-0812">Transmembrane</keyword>
<evidence type="ECO:0000256" key="2">
    <source>
        <dbReference type="ARBA" id="ARBA00022448"/>
    </source>
</evidence>
<evidence type="ECO:0000256" key="6">
    <source>
        <dbReference type="ARBA" id="ARBA00023136"/>
    </source>
</evidence>
<feature type="transmembrane region" description="Helical" evidence="7">
    <location>
        <begin position="73"/>
        <end position="97"/>
    </location>
</feature>
<evidence type="ECO:0000256" key="4">
    <source>
        <dbReference type="ARBA" id="ARBA00022692"/>
    </source>
</evidence>
<dbReference type="InterPro" id="IPR035906">
    <property type="entry name" value="MetI-like_sf"/>
</dbReference>
<protein>
    <submittedName>
        <fullName evidence="9">Multiple sugar transport system permease protein</fullName>
    </submittedName>
</protein>
<sequence>MKSTRVSNIILDILKFTILILGAIITVMPFVWMILSSLKTASEITAIPPTFFPKDPQWSNYQEAWSRAPFLRYFVNTIIVAVCSTLGVLITTVLSAFAFSRLNFPGKKLVFSLLMATLMIPGEMLVITNYITVYNMKLEIGETRIMGIDSYGALIIPWIASVFYIYLLTQFFMQVPDAIYLAAKVDKCSDWKFMWKIMLPMNKQAVVTIGILNFISSWNAFMWPLLVTNDPNMRVLSNGLTQFQSEAGSDYQLIMAASCILVMPIIIIYLFLRKYIIEGVTRSGLKG</sequence>
<dbReference type="Proteomes" id="UP000184278">
    <property type="component" value="Unassembled WGS sequence"/>
</dbReference>
<dbReference type="GeneID" id="89508799"/>
<dbReference type="CDD" id="cd06261">
    <property type="entry name" value="TM_PBP2"/>
    <property type="match status" value="1"/>
</dbReference>
<dbReference type="Gene3D" id="1.10.3720.10">
    <property type="entry name" value="MetI-like"/>
    <property type="match status" value="1"/>
</dbReference>
<keyword evidence="9" id="KW-0762">Sugar transport</keyword>
<dbReference type="PROSITE" id="PS50928">
    <property type="entry name" value="ABC_TM1"/>
    <property type="match status" value="1"/>
</dbReference>
<evidence type="ECO:0000256" key="3">
    <source>
        <dbReference type="ARBA" id="ARBA00022475"/>
    </source>
</evidence>
<keyword evidence="10" id="KW-1185">Reference proteome</keyword>
<gene>
    <name evidence="9" type="ORF">SAMN02745229_01939</name>
</gene>
<feature type="transmembrane region" description="Helical" evidence="7">
    <location>
        <begin position="151"/>
        <end position="169"/>
    </location>
</feature>
<evidence type="ECO:0000256" key="1">
    <source>
        <dbReference type="ARBA" id="ARBA00004651"/>
    </source>
</evidence>
<accession>A0A1M5Z379</accession>
<dbReference type="InterPro" id="IPR000515">
    <property type="entry name" value="MetI-like"/>
</dbReference>
<comment type="subcellular location">
    <subcellularLocation>
        <location evidence="1 7">Cell membrane</location>
        <topology evidence="1 7">Multi-pass membrane protein</topology>
    </subcellularLocation>
</comment>
<name>A0A1M5Z379_BUTFI</name>
<dbReference type="STRING" id="1121131.SAMN02745229_01939"/>